<reference evidence="1" key="2">
    <citation type="journal article" date="2015" name="Fish Shellfish Immunol.">
        <title>Early steps in the European eel (Anguilla anguilla)-Vibrio vulnificus interaction in the gills: Role of the RtxA13 toxin.</title>
        <authorList>
            <person name="Callol A."/>
            <person name="Pajuelo D."/>
            <person name="Ebbesson L."/>
            <person name="Teles M."/>
            <person name="MacKenzie S."/>
            <person name="Amaro C."/>
        </authorList>
    </citation>
    <scope>NUCLEOTIDE SEQUENCE</scope>
</reference>
<sequence>MFGTDFLICVSD</sequence>
<organism evidence="1">
    <name type="scientific">Anguilla anguilla</name>
    <name type="common">European freshwater eel</name>
    <name type="synonym">Muraena anguilla</name>
    <dbReference type="NCBI Taxonomy" id="7936"/>
    <lineage>
        <taxon>Eukaryota</taxon>
        <taxon>Metazoa</taxon>
        <taxon>Chordata</taxon>
        <taxon>Craniata</taxon>
        <taxon>Vertebrata</taxon>
        <taxon>Euteleostomi</taxon>
        <taxon>Actinopterygii</taxon>
        <taxon>Neopterygii</taxon>
        <taxon>Teleostei</taxon>
        <taxon>Anguilliformes</taxon>
        <taxon>Anguillidae</taxon>
        <taxon>Anguilla</taxon>
    </lineage>
</organism>
<proteinExistence type="predicted"/>
<protein>
    <submittedName>
        <fullName evidence="1">Uncharacterized protein</fullName>
    </submittedName>
</protein>
<reference evidence="1" key="1">
    <citation type="submission" date="2014-11" db="EMBL/GenBank/DDBJ databases">
        <authorList>
            <person name="Amaro Gonzalez C."/>
        </authorList>
    </citation>
    <scope>NUCLEOTIDE SEQUENCE</scope>
</reference>
<name>A0A0E9QLM8_ANGAN</name>
<evidence type="ECO:0000313" key="1">
    <source>
        <dbReference type="EMBL" id="JAH17250.1"/>
    </source>
</evidence>
<dbReference type="EMBL" id="GBXM01091327">
    <property type="protein sequence ID" value="JAH17250.1"/>
    <property type="molecule type" value="Transcribed_RNA"/>
</dbReference>
<accession>A0A0E9QLM8</accession>